<dbReference type="GO" id="GO:0005737">
    <property type="term" value="C:cytoplasm"/>
    <property type="evidence" value="ECO:0007669"/>
    <property type="project" value="InterPro"/>
</dbReference>
<reference evidence="12 13" key="1">
    <citation type="submission" date="2017-08" db="EMBL/GenBank/DDBJ databases">
        <title>Infants hospitalized years apart are colonized by the same room-sourced microbial strains.</title>
        <authorList>
            <person name="Brooks B."/>
            <person name="Olm M.R."/>
            <person name="Firek B.A."/>
            <person name="Baker R."/>
            <person name="Thomas B.C."/>
            <person name="Morowitz M.J."/>
            <person name="Banfield J.F."/>
        </authorList>
    </citation>
    <scope>NUCLEOTIDE SEQUENCE [LARGE SCALE GENOMIC DNA]</scope>
    <source>
        <strain evidence="12">S2_005_003_R2_41</strain>
    </source>
</reference>
<dbReference type="InterPro" id="IPR004843">
    <property type="entry name" value="Calcineurin-like_PHP"/>
</dbReference>
<evidence type="ECO:0000256" key="4">
    <source>
        <dbReference type="ARBA" id="ARBA00022556"/>
    </source>
</evidence>
<evidence type="ECO:0000256" key="5">
    <source>
        <dbReference type="ARBA" id="ARBA00022723"/>
    </source>
</evidence>
<dbReference type="Pfam" id="PF00149">
    <property type="entry name" value="Metallophos"/>
    <property type="match status" value="1"/>
</dbReference>
<dbReference type="InterPro" id="IPR010138">
    <property type="entry name" value="UDP-diacylglucosamine_Hdrlase"/>
</dbReference>
<evidence type="ECO:0000256" key="2">
    <source>
        <dbReference type="ARBA" id="ARBA00022516"/>
    </source>
</evidence>
<feature type="binding site" evidence="10">
    <location>
        <position position="96"/>
    </location>
    <ligand>
        <name>Mn(2+)</name>
        <dbReference type="ChEBI" id="CHEBI:29035"/>
        <label>2</label>
    </ligand>
</feature>
<keyword evidence="9 10" id="KW-0464">Manganese</keyword>
<dbReference type="UniPathway" id="UPA00359">
    <property type="reaction ID" value="UER00480"/>
</dbReference>
<proteinExistence type="inferred from homology"/>
<evidence type="ECO:0000313" key="13">
    <source>
        <dbReference type="Proteomes" id="UP000249135"/>
    </source>
</evidence>
<evidence type="ECO:0000256" key="9">
    <source>
        <dbReference type="ARBA" id="ARBA00023211"/>
    </source>
</evidence>
<dbReference type="CDD" id="cd07398">
    <property type="entry name" value="MPP_YbbF-LpxH"/>
    <property type="match status" value="1"/>
</dbReference>
<keyword evidence="7 10" id="KW-0443">Lipid metabolism</keyword>
<organism evidence="12 13">
    <name type="scientific">Variovorax paradoxus</name>
    <dbReference type="NCBI Taxonomy" id="34073"/>
    <lineage>
        <taxon>Bacteria</taxon>
        <taxon>Pseudomonadati</taxon>
        <taxon>Pseudomonadota</taxon>
        <taxon>Betaproteobacteria</taxon>
        <taxon>Burkholderiales</taxon>
        <taxon>Comamonadaceae</taxon>
        <taxon>Variovorax</taxon>
    </lineage>
</organism>
<keyword evidence="3 10" id="KW-0997">Cell inner membrane</keyword>
<comment type="cofactor">
    <cofactor evidence="10">
        <name>Mn(2+)</name>
        <dbReference type="ChEBI" id="CHEBI:29035"/>
    </cofactor>
    <text evidence="10">Binds 2 Mn(2+) ions per subunit in a binuclear metal center.</text>
</comment>
<dbReference type="GO" id="GO:0008758">
    <property type="term" value="F:UDP-2,3-diacylglucosamine hydrolase activity"/>
    <property type="evidence" value="ECO:0007669"/>
    <property type="project" value="UniProtKB-UniRule"/>
</dbReference>
<dbReference type="PANTHER" id="PTHR34990:SF1">
    <property type="entry name" value="UDP-2,3-DIACYLGLUCOSAMINE HYDROLASE"/>
    <property type="match status" value="1"/>
</dbReference>
<evidence type="ECO:0000256" key="8">
    <source>
        <dbReference type="ARBA" id="ARBA00023136"/>
    </source>
</evidence>
<dbReference type="Proteomes" id="UP000249135">
    <property type="component" value="Unassembled WGS sequence"/>
</dbReference>
<sequence length="258" mass="28595">MSGHESVDFAELVAPASWRTVDVVSDLHLQAGEPATLEAWHGYLQTTPADALFILGDLFEVWVGDDAAEADGFERDMAQWLRDAARRLPVHFLHGNRDFLVGQALADATGMRLIADPTVLTFQNRRWLLSHGDLLCLGDTDYLAFRAQVRTPGWQQAFLARPLAERRALAREIRTQSEARKADPQTLWADVDDAAATQWLRAARADTLIHGHTHRPADHDLGHGLARIVLSDWDAAAHPPRAQLLCLSAAGAQRVDLR</sequence>
<dbReference type="InterPro" id="IPR043461">
    <property type="entry name" value="LpxH-like"/>
</dbReference>
<evidence type="ECO:0000256" key="10">
    <source>
        <dbReference type="HAMAP-Rule" id="MF_00575"/>
    </source>
</evidence>
<evidence type="ECO:0000313" key="12">
    <source>
        <dbReference type="EMBL" id="PZQ66513.1"/>
    </source>
</evidence>
<evidence type="ECO:0000259" key="11">
    <source>
        <dbReference type="Pfam" id="PF00149"/>
    </source>
</evidence>
<keyword evidence="1 10" id="KW-1003">Cell membrane</keyword>
<feature type="binding site" evidence="10">
    <location>
        <position position="57"/>
    </location>
    <ligand>
        <name>Mn(2+)</name>
        <dbReference type="ChEBI" id="CHEBI:29035"/>
        <label>2</label>
    </ligand>
</feature>
<dbReference type="AlphaFoldDB" id="A0A2W5RHC4"/>
<dbReference type="HAMAP" id="MF_00575">
    <property type="entry name" value="LpxH"/>
    <property type="match status" value="1"/>
</dbReference>
<comment type="similarity">
    <text evidence="10">Belongs to the LpxH family.</text>
</comment>
<comment type="function">
    <text evidence="10">Hydrolyzes the pyrophosphate bond of UDP-2,3-diacylglucosamine to yield 2,3-diacylglucosamine 1-phosphate (lipid X) and UMP by catalyzing the attack of water at the alpha-P atom. Involved in the biosynthesis of lipid A, a phosphorylated glycolipid that anchors the lipopolysaccharide to the outer membrane of the cell.</text>
</comment>
<dbReference type="PANTHER" id="PTHR34990">
    <property type="entry name" value="UDP-2,3-DIACYLGLUCOSAMINE HYDROLASE-RELATED"/>
    <property type="match status" value="1"/>
</dbReference>
<dbReference type="NCBIfam" id="TIGR01854">
    <property type="entry name" value="lipid_A_lpxH"/>
    <property type="match status" value="1"/>
</dbReference>
<dbReference type="EMBL" id="QFPP01000412">
    <property type="protein sequence ID" value="PZQ66513.1"/>
    <property type="molecule type" value="Genomic_DNA"/>
</dbReference>
<dbReference type="GO" id="GO:0019897">
    <property type="term" value="C:extrinsic component of plasma membrane"/>
    <property type="evidence" value="ECO:0007669"/>
    <property type="project" value="UniProtKB-UniRule"/>
</dbReference>
<gene>
    <name evidence="10" type="primary">lpxH</name>
    <name evidence="12" type="ORF">DI563_23320</name>
</gene>
<dbReference type="SUPFAM" id="SSF56300">
    <property type="entry name" value="Metallo-dependent phosphatases"/>
    <property type="match status" value="1"/>
</dbReference>
<protein>
    <recommendedName>
        <fullName evidence="10">UDP-2,3-diacylglucosamine hydrolase</fullName>
        <ecNumber evidence="10">3.6.1.54</ecNumber>
    </recommendedName>
    <alternativeName>
        <fullName evidence="10">UDP-2,3-diacylglucosamine diphosphatase</fullName>
    </alternativeName>
</protein>
<feature type="binding site" evidence="10">
    <location>
        <position position="214"/>
    </location>
    <ligand>
        <name>Mn(2+)</name>
        <dbReference type="ChEBI" id="CHEBI:29035"/>
        <label>1</label>
    </ligand>
</feature>
<dbReference type="EC" id="3.6.1.54" evidence="10"/>
<evidence type="ECO:0000256" key="3">
    <source>
        <dbReference type="ARBA" id="ARBA00022519"/>
    </source>
</evidence>
<dbReference type="GO" id="GO:0009245">
    <property type="term" value="P:lipid A biosynthetic process"/>
    <property type="evidence" value="ECO:0007669"/>
    <property type="project" value="UniProtKB-UniRule"/>
</dbReference>
<evidence type="ECO:0000256" key="1">
    <source>
        <dbReference type="ARBA" id="ARBA00022475"/>
    </source>
</evidence>
<feature type="binding site" evidence="10">
    <location>
        <position position="28"/>
    </location>
    <ligand>
        <name>Mn(2+)</name>
        <dbReference type="ChEBI" id="CHEBI:29035"/>
        <label>1</label>
    </ligand>
</feature>
<feature type="domain" description="Calcineurin-like phosphoesterase" evidence="11">
    <location>
        <begin position="20"/>
        <end position="216"/>
    </location>
</feature>
<feature type="binding site" evidence="10">
    <location>
        <position position="57"/>
    </location>
    <ligand>
        <name>Mn(2+)</name>
        <dbReference type="ChEBI" id="CHEBI:29035"/>
        <label>1</label>
    </ligand>
</feature>
<evidence type="ECO:0000256" key="7">
    <source>
        <dbReference type="ARBA" id="ARBA00023098"/>
    </source>
</evidence>
<keyword evidence="6 10" id="KW-0378">Hydrolase</keyword>
<comment type="catalytic activity">
    <reaction evidence="10">
        <text>UDP-2-N,3-O-bis[(3R)-3-hydroxytetradecanoyl]-alpha-D-glucosamine + H2O = 2-N,3-O-bis[(3R)-3-hydroxytetradecanoyl]-alpha-D-glucosaminyl 1-phosphate + UMP + 2 H(+)</text>
        <dbReference type="Rhea" id="RHEA:25213"/>
        <dbReference type="ChEBI" id="CHEBI:15377"/>
        <dbReference type="ChEBI" id="CHEBI:15378"/>
        <dbReference type="ChEBI" id="CHEBI:57865"/>
        <dbReference type="ChEBI" id="CHEBI:57957"/>
        <dbReference type="ChEBI" id="CHEBI:78847"/>
        <dbReference type="EC" id="3.6.1.54"/>
    </reaction>
</comment>
<feature type="binding site" evidence="10">
    <location>
        <position position="131"/>
    </location>
    <ligand>
        <name>Mn(2+)</name>
        <dbReference type="ChEBI" id="CHEBI:29035"/>
        <label>2</label>
    </ligand>
</feature>
<feature type="binding site" evidence="10">
    <location>
        <position position="139"/>
    </location>
    <ligand>
        <name>substrate</name>
    </ligand>
</feature>
<accession>A0A2W5RHC4</accession>
<feature type="binding site" evidence="10">
    <location>
        <position position="26"/>
    </location>
    <ligand>
        <name>Mn(2+)</name>
        <dbReference type="ChEBI" id="CHEBI:29035"/>
        <label>1</label>
    </ligand>
</feature>
<feature type="binding site" evidence="10">
    <location>
        <position position="177"/>
    </location>
    <ligand>
        <name>substrate</name>
    </ligand>
</feature>
<name>A0A2W5RHC4_VARPD</name>
<keyword evidence="8 10" id="KW-0472">Membrane</keyword>
<dbReference type="GO" id="GO:0030145">
    <property type="term" value="F:manganese ion binding"/>
    <property type="evidence" value="ECO:0007669"/>
    <property type="project" value="UniProtKB-UniRule"/>
</dbReference>
<comment type="caution">
    <text evidence="12">The sequence shown here is derived from an EMBL/GenBank/DDBJ whole genome shotgun (WGS) entry which is preliminary data.</text>
</comment>
<dbReference type="Gene3D" id="3.60.21.10">
    <property type="match status" value="1"/>
</dbReference>
<feature type="binding site" evidence="10">
    <location>
        <position position="212"/>
    </location>
    <ligand>
        <name>substrate</name>
    </ligand>
</feature>
<dbReference type="NCBIfam" id="NF003743">
    <property type="entry name" value="PRK05340.1"/>
    <property type="match status" value="1"/>
</dbReference>
<comment type="subcellular location">
    <subcellularLocation>
        <location evidence="10">Cell inner membrane</location>
        <topology evidence="10">Peripheral membrane protein</topology>
        <orientation evidence="10">Cytoplasmic side</orientation>
    </subcellularLocation>
</comment>
<feature type="binding site" evidence="10">
    <location>
        <position position="181"/>
    </location>
    <ligand>
        <name>substrate</name>
    </ligand>
</feature>
<keyword evidence="2 10" id="KW-0444">Lipid biosynthesis</keyword>
<comment type="caution">
    <text evidence="10">Lacks conserved residue(s) required for the propagation of feature annotation.</text>
</comment>
<feature type="binding site" evidence="10">
    <location>
        <position position="212"/>
    </location>
    <ligand>
        <name>Mn(2+)</name>
        <dbReference type="ChEBI" id="CHEBI:29035"/>
        <label>2</label>
    </ligand>
</feature>
<feature type="binding site" evidence="10">
    <location>
        <begin position="96"/>
        <end position="97"/>
    </location>
    <ligand>
        <name>substrate</name>
    </ligand>
</feature>
<keyword evidence="4 10" id="KW-0441">Lipid A biosynthesis</keyword>
<evidence type="ECO:0000256" key="6">
    <source>
        <dbReference type="ARBA" id="ARBA00022801"/>
    </source>
</evidence>
<dbReference type="InterPro" id="IPR029052">
    <property type="entry name" value="Metallo-depent_PP-like"/>
</dbReference>
<comment type="pathway">
    <text evidence="10">Glycolipid biosynthesis; lipid IV(A) biosynthesis; lipid IV(A) from (3R)-3-hydroxytetradecanoyl-[acyl-carrier-protein] and UDP-N-acetyl-alpha-D-glucosamine: step 4/6.</text>
</comment>
<keyword evidence="5 10" id="KW-0479">Metal-binding</keyword>